<feature type="domain" description="ABC transmembrane type-1" evidence="10">
    <location>
        <begin position="34"/>
        <end position="286"/>
    </location>
</feature>
<reference evidence="11" key="2">
    <citation type="submission" date="2020-05" db="UniProtKB">
        <authorList>
            <consortium name="EnsemblMetazoa"/>
        </authorList>
    </citation>
    <scope>IDENTIFICATION</scope>
    <source>
        <strain evidence="11">A-37</strain>
    </source>
</reference>
<dbReference type="SUPFAM" id="SSF90123">
    <property type="entry name" value="ABC transporter transmembrane region"/>
    <property type="match status" value="2"/>
</dbReference>
<dbReference type="PROSITE" id="PS00211">
    <property type="entry name" value="ABC_TRANSPORTER_1"/>
    <property type="match status" value="2"/>
</dbReference>
<accession>A0A182MS57</accession>
<evidence type="ECO:0000259" key="10">
    <source>
        <dbReference type="PROSITE" id="PS50929"/>
    </source>
</evidence>
<evidence type="ECO:0000256" key="3">
    <source>
        <dbReference type="ARBA" id="ARBA00022692"/>
    </source>
</evidence>
<keyword evidence="7 8" id="KW-0472">Membrane</keyword>
<sequence length="1290" mass="143597">METSKFPDISETLGAVDDSTLTANSTLVDDFTDFLHHAWNDAFWLSGLLVLLTLFGCFCCHHSDLRERLVGARMRIACCSLIYRKTLRMSRKAAGQTPAGYMINLLSNDVSRLDYGFIYIHYVWVLPFQACFTCYLIWRRVQWAAIVGVVGLLVKTIPVQTGLSRLSSIIRMRVAKKTDQRVGIMNELIQGIQVIKMYAWEKPFHKVVSMARKKEVRQIRWASYIRGIYLSTMVFTERSTLFLAIACCVIEGRAITADIVFPMAQFFNILQLTAAIFYPLAVSLGAEALVSIDRIQEFLALEEHDSKPQSSSGGLQRNLNDLHYGETDNSKPAIDLQKVTASWEETTEKTLKDITVKIDAGKLLAVIGPVGAGKSSLLQMLLGELPIQNGTAIINGDVSYGSQEPWLFTGTVRNNILFGLPYDRHRYQAVVRHCALTTDFQQLPDGDKTVVGERGTSLSGGQRARVSLARAVYNNASIYLLDDPLSAVDAHVGKHLFDEVIGPRGYLAQKQKATRVLVTHQVHFLKEADWIVIIEGGKIVTQGTYTELANGKIDFGKLLKSAGTEKNASDENVLSADIPEDEIPFIDGVTLDGYKLLKGSTVSLRGVTPSSCASSVADNLGRQVAEDQAEGSISWRIWATYFLSDGNIVMLLFTLCMLLLSQAIVSGSDYFVTYWTRQEELRLVNESAVYVSTVDYLYTYGVIIIAVVMFTIFRGYLFFNICMKASRNLHDRMFARILTAPMRFFDTNPSGRILNRFSKDMGAIDELLPKAMIEAIQILLVMTGILTMITIVNPLLLVPLFGAVLLYAIALKLYLRPIQDLKRLEGITRSPVFSHLSATLSGLSTIRSSGVQEKIREEFDDLQNVHSAVWQLTMASNAALGLWLDCISTAFVACVTFSFIVLHQGMKRGGKNTIAWVVLTGTVSFFADTFSANVGLAISQALILTGMVQYGIRQTTESIQQMTAVERVVQYTEIPPETDPPKVPPGDWPWKGQVQFHNMSLRYERDAPPVLKNLELIIEPTWKVGIVGRTGAGKSSLIGALFRLARIEGRIMIDGIDTGVISLEALRSKISIIPQDPVLFSATIRYNLDPFSLYDDDMLWRAIGEVELRPAISGLDFMVTEGGTNFSVGQRQLICLARAILRNNKILVLDEATANVDPQTDALIQKTIREKFKHCTVLTVAHRLHTVMDSDRILVMDAGEAREFDVPHVLLQQDGSILREMVEATGPSESESLKQIAAGTYARMDPNRHLMNGMPNPWRFDSDNGLHYRPAPRYAGLSILIRINPESRQK</sequence>
<feature type="domain" description="ABC transmembrane type-1" evidence="10">
    <location>
        <begin position="648"/>
        <end position="964"/>
    </location>
</feature>
<feature type="transmembrane region" description="Helical" evidence="8">
    <location>
        <begin position="697"/>
        <end position="719"/>
    </location>
</feature>
<evidence type="ECO:0000256" key="8">
    <source>
        <dbReference type="SAM" id="Phobius"/>
    </source>
</evidence>
<feature type="transmembrane region" description="Helical" evidence="8">
    <location>
        <begin position="646"/>
        <end position="665"/>
    </location>
</feature>
<reference evidence="12" key="1">
    <citation type="submission" date="2013-09" db="EMBL/GenBank/DDBJ databases">
        <title>The Genome Sequence of Anopheles culicifacies species A.</title>
        <authorList>
            <consortium name="The Broad Institute Genomics Platform"/>
            <person name="Neafsey D.E."/>
            <person name="Besansky N."/>
            <person name="Howell P."/>
            <person name="Walton C."/>
            <person name="Young S.K."/>
            <person name="Zeng Q."/>
            <person name="Gargeya S."/>
            <person name="Fitzgerald M."/>
            <person name="Haas B."/>
            <person name="Abouelleil A."/>
            <person name="Allen A.W."/>
            <person name="Alvarado L."/>
            <person name="Arachchi H.M."/>
            <person name="Berlin A.M."/>
            <person name="Chapman S.B."/>
            <person name="Gainer-Dewar J."/>
            <person name="Goldberg J."/>
            <person name="Griggs A."/>
            <person name="Gujja S."/>
            <person name="Hansen M."/>
            <person name="Howarth C."/>
            <person name="Imamovic A."/>
            <person name="Ireland A."/>
            <person name="Larimer J."/>
            <person name="McCowan C."/>
            <person name="Murphy C."/>
            <person name="Pearson M."/>
            <person name="Poon T.W."/>
            <person name="Priest M."/>
            <person name="Roberts A."/>
            <person name="Saif S."/>
            <person name="Shea T."/>
            <person name="Sisk P."/>
            <person name="Sykes S."/>
            <person name="Wortman J."/>
            <person name="Nusbaum C."/>
            <person name="Birren B."/>
        </authorList>
    </citation>
    <scope>NUCLEOTIDE SEQUENCE [LARGE SCALE GENOMIC DNA]</scope>
    <source>
        <strain evidence="12">A-37</strain>
    </source>
</reference>
<feature type="transmembrane region" description="Helical" evidence="8">
    <location>
        <begin position="42"/>
        <end position="60"/>
    </location>
</feature>
<feature type="transmembrane region" description="Helical" evidence="8">
    <location>
        <begin position="914"/>
        <end position="944"/>
    </location>
</feature>
<keyword evidence="5" id="KW-0067">ATP-binding</keyword>
<dbReference type="CDD" id="cd18580">
    <property type="entry name" value="ABC_6TM_ABCC_D2"/>
    <property type="match status" value="1"/>
</dbReference>
<dbReference type="SMART" id="SM00382">
    <property type="entry name" value="AAA"/>
    <property type="match status" value="2"/>
</dbReference>
<dbReference type="EMBL" id="AXCM01014272">
    <property type="status" value="NOT_ANNOTATED_CDS"/>
    <property type="molecule type" value="Genomic_DNA"/>
</dbReference>
<evidence type="ECO:0000259" key="9">
    <source>
        <dbReference type="PROSITE" id="PS50893"/>
    </source>
</evidence>
<proteinExistence type="predicted"/>
<dbReference type="STRING" id="139723.A0A182MS57"/>
<keyword evidence="2" id="KW-0813">Transport</keyword>
<keyword evidence="6 8" id="KW-1133">Transmembrane helix</keyword>
<evidence type="ECO:0000256" key="2">
    <source>
        <dbReference type="ARBA" id="ARBA00022448"/>
    </source>
</evidence>
<comment type="subcellular location">
    <subcellularLocation>
        <location evidence="1">Membrane</location>
        <topology evidence="1">Multi-pass membrane protein</topology>
    </subcellularLocation>
</comment>
<dbReference type="InterPro" id="IPR011527">
    <property type="entry name" value="ABC1_TM_dom"/>
</dbReference>
<dbReference type="InterPro" id="IPR003439">
    <property type="entry name" value="ABC_transporter-like_ATP-bd"/>
</dbReference>
<dbReference type="SUPFAM" id="SSF52540">
    <property type="entry name" value="P-loop containing nucleoside triphosphate hydrolases"/>
    <property type="match status" value="2"/>
</dbReference>
<dbReference type="CDD" id="cd03250">
    <property type="entry name" value="ABCC_MRP_domain1"/>
    <property type="match status" value="1"/>
</dbReference>
<organism evidence="11 12">
    <name type="scientific">Anopheles culicifacies</name>
    <dbReference type="NCBI Taxonomy" id="139723"/>
    <lineage>
        <taxon>Eukaryota</taxon>
        <taxon>Metazoa</taxon>
        <taxon>Ecdysozoa</taxon>
        <taxon>Arthropoda</taxon>
        <taxon>Hexapoda</taxon>
        <taxon>Insecta</taxon>
        <taxon>Pterygota</taxon>
        <taxon>Neoptera</taxon>
        <taxon>Endopterygota</taxon>
        <taxon>Diptera</taxon>
        <taxon>Nematocera</taxon>
        <taxon>Culicoidea</taxon>
        <taxon>Culicidae</taxon>
        <taxon>Anophelinae</taxon>
        <taxon>Anopheles</taxon>
        <taxon>culicifacies species complex</taxon>
    </lineage>
</organism>
<dbReference type="InterPro" id="IPR044746">
    <property type="entry name" value="ABCC_6TM_D1"/>
</dbReference>
<feature type="transmembrane region" description="Helical" evidence="8">
    <location>
        <begin position="797"/>
        <end position="815"/>
    </location>
</feature>
<dbReference type="InterPro" id="IPR027417">
    <property type="entry name" value="P-loop_NTPase"/>
</dbReference>
<feature type="domain" description="ABC transporter" evidence="9">
    <location>
        <begin position="994"/>
        <end position="1223"/>
    </location>
</feature>
<dbReference type="InterPro" id="IPR017871">
    <property type="entry name" value="ABC_transporter-like_CS"/>
</dbReference>
<keyword evidence="3 8" id="KW-0812">Transmembrane</keyword>
<feature type="transmembrane region" description="Helical" evidence="8">
    <location>
        <begin position="880"/>
        <end position="902"/>
    </location>
</feature>
<feature type="domain" description="ABC transporter" evidence="9">
    <location>
        <begin position="334"/>
        <end position="561"/>
    </location>
</feature>
<name>A0A182MS57_9DIPT</name>
<evidence type="ECO:0000313" key="11">
    <source>
        <dbReference type="EnsemblMetazoa" id="ACUA024960-PA"/>
    </source>
</evidence>
<dbReference type="PROSITE" id="PS50893">
    <property type="entry name" value="ABC_TRANSPORTER_2"/>
    <property type="match status" value="2"/>
</dbReference>
<dbReference type="InterPro" id="IPR050173">
    <property type="entry name" value="ABC_transporter_C-like"/>
</dbReference>
<dbReference type="Gene3D" id="1.20.1560.10">
    <property type="entry name" value="ABC transporter type 1, transmembrane domain"/>
    <property type="match status" value="2"/>
</dbReference>
<feature type="transmembrane region" description="Helical" evidence="8">
    <location>
        <begin position="144"/>
        <end position="163"/>
    </location>
</feature>
<dbReference type="EnsemblMetazoa" id="ACUA024960-RA">
    <property type="protein sequence ID" value="ACUA024960-PA"/>
    <property type="gene ID" value="ACUA024960"/>
</dbReference>
<dbReference type="CDD" id="cd18579">
    <property type="entry name" value="ABC_6TM_ABCC_D1"/>
    <property type="match status" value="1"/>
</dbReference>
<keyword evidence="4" id="KW-0547">Nucleotide-binding</keyword>
<dbReference type="InterPro" id="IPR044726">
    <property type="entry name" value="ABCC_6TM_D2"/>
</dbReference>
<dbReference type="PANTHER" id="PTHR24223">
    <property type="entry name" value="ATP-BINDING CASSETTE SUB-FAMILY C"/>
    <property type="match status" value="1"/>
</dbReference>
<dbReference type="GO" id="GO:0016887">
    <property type="term" value="F:ATP hydrolysis activity"/>
    <property type="evidence" value="ECO:0007669"/>
    <property type="project" value="InterPro"/>
</dbReference>
<dbReference type="Gene3D" id="3.40.50.300">
    <property type="entry name" value="P-loop containing nucleotide triphosphate hydrolases"/>
    <property type="match status" value="2"/>
</dbReference>
<dbReference type="Pfam" id="PF00664">
    <property type="entry name" value="ABC_membrane"/>
    <property type="match status" value="2"/>
</dbReference>
<evidence type="ECO:0000256" key="5">
    <source>
        <dbReference type="ARBA" id="ARBA00022840"/>
    </source>
</evidence>
<dbReference type="GO" id="GO:0016020">
    <property type="term" value="C:membrane"/>
    <property type="evidence" value="ECO:0007669"/>
    <property type="project" value="UniProtKB-SubCell"/>
</dbReference>
<keyword evidence="12" id="KW-1185">Reference proteome</keyword>
<dbReference type="CDD" id="cd03244">
    <property type="entry name" value="ABCC_MRP_domain2"/>
    <property type="match status" value="1"/>
</dbReference>
<dbReference type="Pfam" id="PF00005">
    <property type="entry name" value="ABC_tran"/>
    <property type="match status" value="2"/>
</dbReference>
<feature type="transmembrane region" description="Helical" evidence="8">
    <location>
        <begin position="117"/>
        <end position="138"/>
    </location>
</feature>
<dbReference type="VEuPathDB" id="VectorBase:ACUA024960"/>
<evidence type="ECO:0000256" key="4">
    <source>
        <dbReference type="ARBA" id="ARBA00022741"/>
    </source>
</evidence>
<dbReference type="GO" id="GO:0140359">
    <property type="term" value="F:ABC-type transporter activity"/>
    <property type="evidence" value="ECO:0007669"/>
    <property type="project" value="InterPro"/>
</dbReference>
<dbReference type="GO" id="GO:0005524">
    <property type="term" value="F:ATP binding"/>
    <property type="evidence" value="ECO:0007669"/>
    <property type="project" value="UniProtKB-KW"/>
</dbReference>
<dbReference type="Proteomes" id="UP000075883">
    <property type="component" value="Unassembled WGS sequence"/>
</dbReference>
<dbReference type="InterPro" id="IPR003593">
    <property type="entry name" value="AAA+_ATPase"/>
</dbReference>
<dbReference type="PROSITE" id="PS50929">
    <property type="entry name" value="ABC_TM1F"/>
    <property type="match status" value="2"/>
</dbReference>
<dbReference type="PANTHER" id="PTHR24223:SF415">
    <property type="entry name" value="FI20190P1"/>
    <property type="match status" value="1"/>
</dbReference>
<dbReference type="InterPro" id="IPR036640">
    <property type="entry name" value="ABC1_TM_sf"/>
</dbReference>
<evidence type="ECO:0000256" key="7">
    <source>
        <dbReference type="ARBA" id="ARBA00023136"/>
    </source>
</evidence>
<evidence type="ECO:0000256" key="1">
    <source>
        <dbReference type="ARBA" id="ARBA00004141"/>
    </source>
</evidence>
<protein>
    <submittedName>
        <fullName evidence="11">Uncharacterized protein</fullName>
    </submittedName>
</protein>
<evidence type="ECO:0000256" key="6">
    <source>
        <dbReference type="ARBA" id="ARBA00022989"/>
    </source>
</evidence>
<evidence type="ECO:0000313" key="12">
    <source>
        <dbReference type="Proteomes" id="UP000075883"/>
    </source>
</evidence>